<comment type="caution">
    <text evidence="3">The sequence shown here is derived from an EMBL/GenBank/DDBJ whole genome shotgun (WGS) entry which is preliminary data.</text>
</comment>
<name>A0A2H0BK15_9BACT</name>
<evidence type="ECO:0000313" key="3">
    <source>
        <dbReference type="EMBL" id="PIP58002.1"/>
    </source>
</evidence>
<evidence type="ECO:0000313" key="4">
    <source>
        <dbReference type="Proteomes" id="UP000229334"/>
    </source>
</evidence>
<dbReference type="SUPFAM" id="SSF81296">
    <property type="entry name" value="E set domains"/>
    <property type="match status" value="1"/>
</dbReference>
<reference evidence="3 4" key="1">
    <citation type="submission" date="2017-09" db="EMBL/GenBank/DDBJ databases">
        <title>Depth-based differentiation of microbial function through sediment-hosted aquifers and enrichment of novel symbionts in the deep terrestrial subsurface.</title>
        <authorList>
            <person name="Probst A.J."/>
            <person name="Ladd B."/>
            <person name="Jarett J.K."/>
            <person name="Geller-Mcgrath D.E."/>
            <person name="Sieber C.M."/>
            <person name="Emerson J.B."/>
            <person name="Anantharaman K."/>
            <person name="Thomas B.C."/>
            <person name="Malmstrom R."/>
            <person name="Stieglmeier M."/>
            <person name="Klingl A."/>
            <person name="Woyke T."/>
            <person name="Ryan C.M."/>
            <person name="Banfield J.F."/>
        </authorList>
    </citation>
    <scope>NUCLEOTIDE SEQUENCE [LARGE SCALE GENOMIC DNA]</scope>
    <source>
        <strain evidence="3">CG22_combo_CG10-13_8_21_14_all_37_9</strain>
    </source>
</reference>
<dbReference type="InterPro" id="IPR014756">
    <property type="entry name" value="Ig_E-set"/>
</dbReference>
<evidence type="ECO:0000259" key="2">
    <source>
        <dbReference type="Pfam" id="PF01833"/>
    </source>
</evidence>
<evidence type="ECO:0000256" key="1">
    <source>
        <dbReference type="SAM" id="SignalP"/>
    </source>
</evidence>
<organism evidence="3 4">
    <name type="scientific">Candidatus Vogelbacteria bacterium CG22_combo_CG10-13_8_21_14_all_37_9</name>
    <dbReference type="NCBI Taxonomy" id="1975046"/>
    <lineage>
        <taxon>Bacteria</taxon>
        <taxon>Candidatus Vogeliibacteriota</taxon>
    </lineage>
</organism>
<proteinExistence type="predicted"/>
<dbReference type="Gene3D" id="2.60.40.10">
    <property type="entry name" value="Immunoglobulins"/>
    <property type="match status" value="1"/>
</dbReference>
<accession>A0A2H0BK15</accession>
<dbReference type="Proteomes" id="UP000229334">
    <property type="component" value="Unassembled WGS sequence"/>
</dbReference>
<dbReference type="InterPro" id="IPR002909">
    <property type="entry name" value="IPT_dom"/>
</dbReference>
<keyword evidence="1" id="KW-0732">Signal</keyword>
<feature type="domain" description="IPT/TIG" evidence="2">
    <location>
        <begin position="59"/>
        <end position="91"/>
    </location>
</feature>
<feature type="signal peptide" evidence="1">
    <location>
        <begin position="1"/>
        <end position="21"/>
    </location>
</feature>
<dbReference type="EMBL" id="PCSX01000038">
    <property type="protein sequence ID" value="PIP58002.1"/>
    <property type="molecule type" value="Genomic_DNA"/>
</dbReference>
<feature type="chain" id="PRO_5013970595" description="IPT/TIG domain-containing protein" evidence="1">
    <location>
        <begin position="22"/>
        <end position="164"/>
    </location>
</feature>
<gene>
    <name evidence="3" type="ORF">COX02_02520</name>
</gene>
<dbReference type="AlphaFoldDB" id="A0A2H0BK15"/>
<sequence length="164" mass="18539">MKIIFSFFITTLLLGPQILLAQSSLATPVNNLSTPSFDQKAWIDFIRNFYYPRVSRTMFIEQISPSFGSSGTVVTISGRGFNKTANRVYTGYGLIEGVPSWDGKHLIFKINFLSGAMGNAMINAKSNENSKVKAMRIPLWLYVENETGISNNRIFWFQFDPFKS</sequence>
<dbReference type="InterPro" id="IPR013783">
    <property type="entry name" value="Ig-like_fold"/>
</dbReference>
<dbReference type="Pfam" id="PF01833">
    <property type="entry name" value="TIG"/>
    <property type="match status" value="1"/>
</dbReference>
<protein>
    <recommendedName>
        <fullName evidence="2">IPT/TIG domain-containing protein</fullName>
    </recommendedName>
</protein>